<organism evidence="1 2">
    <name type="scientific">Eretmocerus hayati</name>
    <dbReference type="NCBI Taxonomy" id="131215"/>
    <lineage>
        <taxon>Eukaryota</taxon>
        <taxon>Metazoa</taxon>
        <taxon>Ecdysozoa</taxon>
        <taxon>Arthropoda</taxon>
        <taxon>Hexapoda</taxon>
        <taxon>Insecta</taxon>
        <taxon>Pterygota</taxon>
        <taxon>Neoptera</taxon>
        <taxon>Endopterygota</taxon>
        <taxon>Hymenoptera</taxon>
        <taxon>Apocrita</taxon>
        <taxon>Proctotrupomorpha</taxon>
        <taxon>Chalcidoidea</taxon>
        <taxon>Aphelinidae</taxon>
        <taxon>Aphelininae</taxon>
        <taxon>Eretmocerus</taxon>
    </lineage>
</organism>
<proteinExistence type="predicted"/>
<name>A0ACC2PQR7_9HYME</name>
<reference evidence="1" key="1">
    <citation type="submission" date="2023-04" db="EMBL/GenBank/DDBJ databases">
        <title>A chromosome-level genome assembly of the parasitoid wasp Eretmocerus hayati.</title>
        <authorList>
            <person name="Zhong Y."/>
            <person name="Liu S."/>
            <person name="Liu Y."/>
        </authorList>
    </citation>
    <scope>NUCLEOTIDE SEQUENCE</scope>
    <source>
        <strain evidence="1">ZJU_SS_LIU_2023</strain>
    </source>
</reference>
<keyword evidence="2" id="KW-1185">Reference proteome</keyword>
<evidence type="ECO:0000313" key="1">
    <source>
        <dbReference type="EMBL" id="KAJ8685944.1"/>
    </source>
</evidence>
<sequence length="142" mass="16153">MLSCPYFDSKRSTNDGFLSHIKLEYRDLMQFETVCTHFGCNNKFMNFHADEKHLISSHAQRTSMMFNPSTVSVHDKTQNCEMQIGGETARPISPLIEKCKGNDFIPDADLGQVVGDLITDYDSHCDNIKTFTKTAYNLPLLH</sequence>
<gene>
    <name evidence="1" type="ORF">QAD02_021737</name>
</gene>
<evidence type="ECO:0000313" key="2">
    <source>
        <dbReference type="Proteomes" id="UP001239111"/>
    </source>
</evidence>
<dbReference type="EMBL" id="CM056741">
    <property type="protein sequence ID" value="KAJ8685944.1"/>
    <property type="molecule type" value="Genomic_DNA"/>
</dbReference>
<comment type="caution">
    <text evidence="1">The sequence shown here is derived from an EMBL/GenBank/DDBJ whole genome shotgun (WGS) entry which is preliminary data.</text>
</comment>
<dbReference type="Proteomes" id="UP001239111">
    <property type="component" value="Chromosome 1"/>
</dbReference>
<accession>A0ACC2PQR7</accession>
<protein>
    <submittedName>
        <fullName evidence="1">Uncharacterized protein</fullName>
    </submittedName>
</protein>